<dbReference type="AlphaFoldDB" id="A0A2J8VGP4"/>
<organism evidence="1">
    <name type="scientific">Pongo abelii</name>
    <name type="common">Sumatran orangutan</name>
    <name type="synonym">Pongo pygmaeus abelii</name>
    <dbReference type="NCBI Taxonomy" id="9601"/>
    <lineage>
        <taxon>Eukaryota</taxon>
        <taxon>Metazoa</taxon>
        <taxon>Chordata</taxon>
        <taxon>Craniata</taxon>
        <taxon>Vertebrata</taxon>
        <taxon>Euteleostomi</taxon>
        <taxon>Mammalia</taxon>
        <taxon>Eutheria</taxon>
        <taxon>Euarchontoglires</taxon>
        <taxon>Primates</taxon>
        <taxon>Haplorrhini</taxon>
        <taxon>Catarrhini</taxon>
        <taxon>Hominidae</taxon>
        <taxon>Pongo</taxon>
    </lineage>
</organism>
<reference evidence="1" key="1">
    <citation type="submission" date="2017-12" db="EMBL/GenBank/DDBJ databases">
        <title>High-resolution comparative analysis of great ape genomes.</title>
        <authorList>
            <person name="Pollen A."/>
            <person name="Hastie A."/>
            <person name="Hormozdiari F."/>
            <person name="Dougherty M."/>
            <person name="Liu R."/>
            <person name="Chaisson M."/>
            <person name="Hoppe E."/>
            <person name="Hill C."/>
            <person name="Pang A."/>
            <person name="Hillier L."/>
            <person name="Baker C."/>
            <person name="Armstrong J."/>
            <person name="Shendure J."/>
            <person name="Paten B."/>
            <person name="Wilson R."/>
            <person name="Chao H."/>
            <person name="Schneider V."/>
            <person name="Ventura M."/>
            <person name="Kronenberg Z."/>
            <person name="Murali S."/>
            <person name="Gordon D."/>
            <person name="Cantsilieris S."/>
            <person name="Munson K."/>
            <person name="Nelson B."/>
            <person name="Raja A."/>
            <person name="Underwood J."/>
            <person name="Diekhans M."/>
            <person name="Fiddes I."/>
            <person name="Haussler D."/>
            <person name="Eichler E."/>
        </authorList>
    </citation>
    <scope>NUCLEOTIDE SEQUENCE [LARGE SCALE GENOMIC DNA]</scope>
    <source>
        <strain evidence="1">Susie</strain>
    </source>
</reference>
<feature type="non-terminal residue" evidence="1">
    <location>
        <position position="84"/>
    </location>
</feature>
<protein>
    <submittedName>
        <fullName evidence="1">ARHGEF2 isoform 18</fullName>
    </submittedName>
</protein>
<name>A0A2J8VGP4_PONAB</name>
<proteinExistence type="predicted"/>
<gene>
    <name evidence="1" type="ORF">CR201_G0019172</name>
</gene>
<evidence type="ECO:0000313" key="1">
    <source>
        <dbReference type="EMBL" id="PNJ56685.1"/>
    </source>
</evidence>
<sequence length="84" mass="9227">MLSKSVSVSGINCLLDWSDPDGNLSQSSAIDLRKRCSQLEGHSGTWAGSSLRRTFSFLLGMTGKAKTREKEKMKEAKDARYTNG</sequence>
<comment type="caution">
    <text evidence="1">The sequence shown here is derived from an EMBL/GenBank/DDBJ whole genome shotgun (WGS) entry which is preliminary data.</text>
</comment>
<accession>A0A2J8VGP4</accession>
<dbReference type="EMBL" id="NDHI03003420">
    <property type="protein sequence ID" value="PNJ56685.1"/>
    <property type="molecule type" value="Genomic_DNA"/>
</dbReference>